<reference evidence="10" key="2">
    <citation type="submission" date="2022-06" db="UniProtKB">
        <authorList>
            <consortium name="EnsemblMetazoa"/>
        </authorList>
    </citation>
    <scope>IDENTIFICATION</scope>
    <source>
        <strain evidence="10">PS312</strain>
    </source>
</reference>
<evidence type="ECO:0000256" key="7">
    <source>
        <dbReference type="ARBA" id="ARBA00047761"/>
    </source>
</evidence>
<dbReference type="SUPFAM" id="SSF56784">
    <property type="entry name" value="HAD-like"/>
    <property type="match status" value="1"/>
</dbReference>
<evidence type="ECO:0000256" key="4">
    <source>
        <dbReference type="ARBA" id="ARBA00022801"/>
    </source>
</evidence>
<dbReference type="AlphaFoldDB" id="A0A2A6B882"/>
<dbReference type="InterPro" id="IPR036412">
    <property type="entry name" value="HAD-like_sf"/>
</dbReference>
<evidence type="ECO:0000256" key="8">
    <source>
        <dbReference type="ARBA" id="ARBA00048336"/>
    </source>
</evidence>
<evidence type="ECO:0000313" key="11">
    <source>
        <dbReference type="Proteomes" id="UP000005239"/>
    </source>
</evidence>
<keyword evidence="5" id="KW-0460">Magnesium</keyword>
<dbReference type="FunFam" id="3.40.50.1000:FF:000192">
    <property type="entry name" value="CTD small phosphatase-like protein"/>
    <property type="match status" value="1"/>
</dbReference>
<evidence type="ECO:0000256" key="1">
    <source>
        <dbReference type="ARBA" id="ARBA00001946"/>
    </source>
</evidence>
<dbReference type="SFLD" id="SFLDG01124">
    <property type="entry name" value="C0.1:_RNA_Pol_CTD_Phosphatase"/>
    <property type="match status" value="1"/>
</dbReference>
<evidence type="ECO:0000256" key="3">
    <source>
        <dbReference type="ARBA" id="ARBA00022723"/>
    </source>
</evidence>
<dbReference type="OrthoDB" id="277011at2759"/>
<dbReference type="CDD" id="cd07521">
    <property type="entry name" value="HAD_FCP1-like"/>
    <property type="match status" value="1"/>
</dbReference>
<keyword evidence="6" id="KW-0904">Protein phosphatase</keyword>
<gene>
    <name evidence="10" type="primary">WBGene00113633</name>
</gene>
<dbReference type="InterPro" id="IPR050365">
    <property type="entry name" value="TIM50"/>
</dbReference>
<dbReference type="EC" id="3.1.3.16" evidence="2"/>
<dbReference type="GO" id="GO:0046872">
    <property type="term" value="F:metal ion binding"/>
    <property type="evidence" value="ECO:0007669"/>
    <property type="project" value="UniProtKB-KW"/>
</dbReference>
<dbReference type="InterPro" id="IPR040078">
    <property type="entry name" value="RNA_Pol_CTD_Phosphatase"/>
</dbReference>
<proteinExistence type="predicted"/>
<comment type="catalytic activity">
    <reaction evidence="8">
        <text>O-phospho-L-threonyl-[protein] + H2O = L-threonyl-[protein] + phosphate</text>
        <dbReference type="Rhea" id="RHEA:47004"/>
        <dbReference type="Rhea" id="RHEA-COMP:11060"/>
        <dbReference type="Rhea" id="RHEA-COMP:11605"/>
        <dbReference type="ChEBI" id="CHEBI:15377"/>
        <dbReference type="ChEBI" id="CHEBI:30013"/>
        <dbReference type="ChEBI" id="CHEBI:43474"/>
        <dbReference type="ChEBI" id="CHEBI:61977"/>
        <dbReference type="EC" id="3.1.3.16"/>
    </reaction>
</comment>
<dbReference type="InterPro" id="IPR011948">
    <property type="entry name" value="Dullard_phosphatase"/>
</dbReference>
<evidence type="ECO:0000256" key="2">
    <source>
        <dbReference type="ARBA" id="ARBA00013081"/>
    </source>
</evidence>
<organism evidence="10 11">
    <name type="scientific">Pristionchus pacificus</name>
    <name type="common">Parasitic nematode worm</name>
    <dbReference type="NCBI Taxonomy" id="54126"/>
    <lineage>
        <taxon>Eukaryota</taxon>
        <taxon>Metazoa</taxon>
        <taxon>Ecdysozoa</taxon>
        <taxon>Nematoda</taxon>
        <taxon>Chromadorea</taxon>
        <taxon>Rhabditida</taxon>
        <taxon>Rhabditina</taxon>
        <taxon>Diplogasteromorpha</taxon>
        <taxon>Diplogasteroidea</taxon>
        <taxon>Neodiplogasteridae</taxon>
        <taxon>Pristionchus</taxon>
    </lineage>
</organism>
<feature type="compositionally biased region" description="Gly residues" evidence="9">
    <location>
        <begin position="39"/>
        <end position="56"/>
    </location>
</feature>
<accession>A0A2A6B882</accession>
<dbReference type="GO" id="GO:0008420">
    <property type="term" value="F:RNA polymerase II CTD heptapeptide repeat phosphatase activity"/>
    <property type="evidence" value="ECO:0000318"/>
    <property type="project" value="GO_Central"/>
</dbReference>
<dbReference type="PANTHER" id="PTHR12210">
    <property type="entry name" value="DULLARD PROTEIN PHOSPHATASE"/>
    <property type="match status" value="1"/>
</dbReference>
<reference evidence="11" key="1">
    <citation type="journal article" date="2008" name="Nat. Genet.">
        <title>The Pristionchus pacificus genome provides a unique perspective on nematode lifestyle and parasitism.</title>
        <authorList>
            <person name="Dieterich C."/>
            <person name="Clifton S.W."/>
            <person name="Schuster L.N."/>
            <person name="Chinwalla A."/>
            <person name="Delehaunty K."/>
            <person name="Dinkelacker I."/>
            <person name="Fulton L."/>
            <person name="Fulton R."/>
            <person name="Godfrey J."/>
            <person name="Minx P."/>
            <person name="Mitreva M."/>
            <person name="Roeseler W."/>
            <person name="Tian H."/>
            <person name="Witte H."/>
            <person name="Yang S.P."/>
            <person name="Wilson R.K."/>
            <person name="Sommer R.J."/>
        </authorList>
    </citation>
    <scope>NUCLEOTIDE SEQUENCE [LARGE SCALE GENOMIC DNA]</scope>
    <source>
        <strain evidence="11">PS312</strain>
    </source>
</reference>
<dbReference type="EnsemblMetazoa" id="PPA24079.1">
    <property type="protein sequence ID" value="PPA24079.1"/>
    <property type="gene ID" value="WBGene00113633"/>
</dbReference>
<dbReference type="Gene3D" id="3.40.50.1000">
    <property type="entry name" value="HAD superfamily/HAD-like"/>
    <property type="match status" value="1"/>
</dbReference>
<dbReference type="NCBIfam" id="TIGR02251">
    <property type="entry name" value="HIF-SF_euk"/>
    <property type="match status" value="1"/>
</dbReference>
<feature type="compositionally biased region" description="Basic residues" evidence="9">
    <location>
        <begin position="94"/>
        <end position="115"/>
    </location>
</feature>
<evidence type="ECO:0000256" key="9">
    <source>
        <dbReference type="SAM" id="MobiDB-lite"/>
    </source>
</evidence>
<dbReference type="Proteomes" id="UP000005239">
    <property type="component" value="Unassembled WGS sequence"/>
</dbReference>
<dbReference type="PROSITE" id="PS50969">
    <property type="entry name" value="FCP1"/>
    <property type="match status" value="1"/>
</dbReference>
<feature type="compositionally biased region" description="Gly residues" evidence="9">
    <location>
        <begin position="1"/>
        <end position="13"/>
    </location>
</feature>
<protein>
    <recommendedName>
        <fullName evidence="2">protein-serine/threonine phosphatase</fullName>
        <ecNumber evidence="2">3.1.3.16</ecNumber>
    </recommendedName>
</protein>
<feature type="compositionally biased region" description="Low complexity" evidence="9">
    <location>
        <begin position="57"/>
        <end position="71"/>
    </location>
</feature>
<dbReference type="InterPro" id="IPR004274">
    <property type="entry name" value="FCP1_dom"/>
</dbReference>
<name>A0A2A6B882_PRIPA</name>
<keyword evidence="4" id="KW-0378">Hydrolase</keyword>
<evidence type="ECO:0000313" key="10">
    <source>
        <dbReference type="EnsemblMetazoa" id="PPA24079.1"/>
    </source>
</evidence>
<evidence type="ECO:0000256" key="6">
    <source>
        <dbReference type="ARBA" id="ARBA00022912"/>
    </source>
</evidence>
<accession>A0A8R1UEQ4</accession>
<comment type="cofactor">
    <cofactor evidence="1">
        <name>Mg(2+)</name>
        <dbReference type="ChEBI" id="CHEBI:18420"/>
    </cofactor>
</comment>
<comment type="catalytic activity">
    <reaction evidence="7">
        <text>O-phospho-L-seryl-[protein] + H2O = L-seryl-[protein] + phosphate</text>
        <dbReference type="Rhea" id="RHEA:20629"/>
        <dbReference type="Rhea" id="RHEA-COMP:9863"/>
        <dbReference type="Rhea" id="RHEA-COMP:11604"/>
        <dbReference type="ChEBI" id="CHEBI:15377"/>
        <dbReference type="ChEBI" id="CHEBI:29999"/>
        <dbReference type="ChEBI" id="CHEBI:43474"/>
        <dbReference type="ChEBI" id="CHEBI:83421"/>
        <dbReference type="EC" id="3.1.3.16"/>
    </reaction>
</comment>
<feature type="compositionally biased region" description="Low complexity" evidence="9">
    <location>
        <begin position="116"/>
        <end position="127"/>
    </location>
</feature>
<sequence length="441" mass="48102">MVNGGGTGGGGGVYRRSSAHSTPHHPLASLNPALFSSAGRGGGGGRGGETGGGGSKSLGSSPAKKLVVSSSGQGGGVREDFWRPSSAASNPVSSRHHQYRSSSTHHRSPSSHHHPSSITSSPSYYSTHSGGGISGYSTLHGGHHSALSYADYRSPRTTTVARLPLEYYRREREGGGQSTIASVPRPRLARMKDPKERRLFLDEFSVREDPSRIIANLVLRPGRTPTAEEIMRSGLIGRRKPPPLEKLLLPSLHPRDATKKCLIIDLDETLVHSSFKPVKNPDFVIPVEIDSVVHQVYVLKRPYVDEFLARVGEKFECVLFTASLAKYADPVADLLDKRGVFRSRLFREACVFHKGNYIKDLARLGRDLNRTLIVDNSPTSYLFHPENAIPVQTWFDDPSDVELLDILPLLDRLAQVDSVYSVLRGTNGSPDSAALLDRPYS</sequence>
<dbReference type="InterPro" id="IPR023214">
    <property type="entry name" value="HAD_sf"/>
</dbReference>
<keyword evidence="11" id="KW-1185">Reference proteome</keyword>
<dbReference type="SFLD" id="SFLDS00003">
    <property type="entry name" value="Haloacid_Dehalogenase"/>
    <property type="match status" value="1"/>
</dbReference>
<dbReference type="SMART" id="SM00577">
    <property type="entry name" value="CPDc"/>
    <property type="match status" value="1"/>
</dbReference>
<dbReference type="Pfam" id="PF03031">
    <property type="entry name" value="NIF"/>
    <property type="match status" value="1"/>
</dbReference>
<feature type="region of interest" description="Disordered" evidence="9">
    <location>
        <begin position="1"/>
        <end position="127"/>
    </location>
</feature>
<keyword evidence="3" id="KW-0479">Metal-binding</keyword>
<evidence type="ECO:0000256" key="5">
    <source>
        <dbReference type="ARBA" id="ARBA00022842"/>
    </source>
</evidence>